<dbReference type="Pfam" id="PF23635">
    <property type="entry name" value="Beta-prop_AT5G49610-like"/>
    <property type="match status" value="1"/>
</dbReference>
<proteinExistence type="predicted"/>
<gene>
    <name evidence="2" type="ORF">TRITD_6Bv1G017700</name>
</gene>
<organism evidence="2 3">
    <name type="scientific">Triticum turgidum subsp. durum</name>
    <name type="common">Durum wheat</name>
    <name type="synonym">Triticum durum</name>
    <dbReference type="NCBI Taxonomy" id="4567"/>
    <lineage>
        <taxon>Eukaryota</taxon>
        <taxon>Viridiplantae</taxon>
        <taxon>Streptophyta</taxon>
        <taxon>Embryophyta</taxon>
        <taxon>Tracheophyta</taxon>
        <taxon>Spermatophyta</taxon>
        <taxon>Magnoliopsida</taxon>
        <taxon>Liliopsida</taxon>
        <taxon>Poales</taxon>
        <taxon>Poaceae</taxon>
        <taxon>BOP clade</taxon>
        <taxon>Pooideae</taxon>
        <taxon>Triticodae</taxon>
        <taxon>Triticeae</taxon>
        <taxon>Triticinae</taxon>
        <taxon>Triticum</taxon>
    </lineage>
</organism>
<dbReference type="PANTHER" id="PTHR33186">
    <property type="entry name" value="OS10G0136150 PROTEIN-RELATED"/>
    <property type="match status" value="1"/>
</dbReference>
<dbReference type="Gramene" id="TRITD6Bv1G017700.1">
    <property type="protein sequence ID" value="TRITD6Bv1G017700.1"/>
    <property type="gene ID" value="TRITD6Bv1G017700"/>
</dbReference>
<evidence type="ECO:0000259" key="1">
    <source>
        <dbReference type="Pfam" id="PF23635"/>
    </source>
</evidence>
<dbReference type="InterPro" id="IPR056594">
    <property type="entry name" value="AT5G49610-like_b-prop"/>
</dbReference>
<evidence type="ECO:0000313" key="3">
    <source>
        <dbReference type="Proteomes" id="UP000324705"/>
    </source>
</evidence>
<dbReference type="PANTHER" id="PTHR33186:SF13">
    <property type="entry name" value="OS10G0138300 PROTEIN"/>
    <property type="match status" value="1"/>
</dbReference>
<keyword evidence="3" id="KW-1185">Reference proteome</keyword>
<dbReference type="AlphaFoldDB" id="A0A9R1B6Z7"/>
<evidence type="ECO:0000313" key="2">
    <source>
        <dbReference type="EMBL" id="VAI53764.1"/>
    </source>
</evidence>
<reference evidence="2 3" key="1">
    <citation type="submission" date="2017-09" db="EMBL/GenBank/DDBJ databases">
        <authorList>
            <consortium name="International Durum Wheat Genome Sequencing Consortium (IDWGSC)"/>
            <person name="Milanesi L."/>
        </authorList>
    </citation>
    <scope>NUCLEOTIDE SEQUENCE [LARGE SCALE GENOMIC DNA]</scope>
    <source>
        <strain evidence="3">cv. Svevo</strain>
    </source>
</reference>
<accession>A0A9R1B6Z7</accession>
<dbReference type="EMBL" id="LT934122">
    <property type="protein sequence ID" value="VAI53764.1"/>
    <property type="molecule type" value="Genomic_DNA"/>
</dbReference>
<feature type="domain" description="F-box protein AT5G49610-like beta-propeller" evidence="1">
    <location>
        <begin position="13"/>
        <end position="205"/>
    </location>
</feature>
<protein>
    <recommendedName>
        <fullName evidence="1">F-box protein AT5G49610-like beta-propeller domain-containing protein</fullName>
    </recommendedName>
</protein>
<name>A0A9R1B6Z7_TRITD</name>
<dbReference type="Proteomes" id="UP000324705">
    <property type="component" value="Chromosome 6B"/>
</dbReference>
<sequence>MMQHGAVLRAAGEVDRFPVVLVEVGGLAEQHLFIACVYSSKTGVWGNLTSTSVQSKGTFTLYFKGMPSVLVGNSLYWLFDGDFVGIVEFNLERHSLAVIEVPLDMFERYSGFTLMRAEDGELSLLSLSGFTAQLWKRNTITDGVPSWGIVRTVELDKLLSLDSEGYVTTHGFAEDNNLVILRVNINIISTVQIESLQFKKVSDNSKWYYYPFESVYAADYATSSFP</sequence>